<dbReference type="EMBL" id="CAKKNE010000004">
    <property type="protein sequence ID" value="CAH0373738.1"/>
    <property type="molecule type" value="Genomic_DNA"/>
</dbReference>
<evidence type="ECO:0000313" key="2">
    <source>
        <dbReference type="EMBL" id="CAH0373738.1"/>
    </source>
</evidence>
<evidence type="ECO:0008006" key="4">
    <source>
        <dbReference type="Google" id="ProtNLM"/>
    </source>
</evidence>
<gene>
    <name evidence="2" type="ORF">PECAL_4P09710</name>
</gene>
<dbReference type="InterPro" id="IPR020532">
    <property type="entry name" value="Cycloeucalenol_cycloisomerase"/>
</dbReference>
<name>A0A8J2SIY9_9STRA</name>
<proteinExistence type="predicted"/>
<dbReference type="Proteomes" id="UP000789595">
    <property type="component" value="Unassembled WGS sequence"/>
</dbReference>
<organism evidence="2 3">
    <name type="scientific">Pelagomonas calceolata</name>
    <dbReference type="NCBI Taxonomy" id="35677"/>
    <lineage>
        <taxon>Eukaryota</taxon>
        <taxon>Sar</taxon>
        <taxon>Stramenopiles</taxon>
        <taxon>Ochrophyta</taxon>
        <taxon>Pelagophyceae</taxon>
        <taxon>Pelagomonadales</taxon>
        <taxon>Pelagomonadaceae</taxon>
        <taxon>Pelagomonas</taxon>
    </lineage>
</organism>
<feature type="transmembrane region" description="Helical" evidence="1">
    <location>
        <begin position="77"/>
        <end position="100"/>
    </location>
</feature>
<dbReference type="AlphaFoldDB" id="A0A8J2SIY9"/>
<dbReference type="OrthoDB" id="2111841at2759"/>
<reference evidence="2" key="1">
    <citation type="submission" date="2021-11" db="EMBL/GenBank/DDBJ databases">
        <authorList>
            <consortium name="Genoscope - CEA"/>
            <person name="William W."/>
        </authorList>
    </citation>
    <scope>NUCLEOTIDE SEQUENCE</scope>
</reference>
<feature type="transmembrane region" description="Helical" evidence="1">
    <location>
        <begin position="112"/>
        <end position="132"/>
    </location>
</feature>
<evidence type="ECO:0000313" key="3">
    <source>
        <dbReference type="Proteomes" id="UP000789595"/>
    </source>
</evidence>
<keyword evidence="1" id="KW-1133">Transmembrane helix</keyword>
<comment type="caution">
    <text evidence="2">The sequence shown here is derived from an EMBL/GenBank/DDBJ whole genome shotgun (WGS) entry which is preliminary data.</text>
</comment>
<feature type="transmembrane region" description="Helical" evidence="1">
    <location>
        <begin position="51"/>
        <end position="71"/>
    </location>
</feature>
<feature type="transmembrane region" description="Helical" evidence="1">
    <location>
        <begin position="152"/>
        <end position="171"/>
    </location>
</feature>
<dbReference type="PANTHER" id="PTHR35136">
    <property type="entry name" value="CYCLOEUCALENOL CYCLOISOMERASE"/>
    <property type="match status" value="1"/>
</dbReference>
<dbReference type="GO" id="GO:0047793">
    <property type="term" value="F:cycloeucalenol cycloisomerase activity"/>
    <property type="evidence" value="ECO:0007669"/>
    <property type="project" value="InterPro"/>
</dbReference>
<sequence>MVEPVLRTMALILGAQVAALAALERATPRTGRGIWLAPRTNAPKRATELWFLRYAAVWIGAFALIIGLGLYERFTAWTYLGVCGGLALPLALQPFLYPGLTREADRPLAQRYALKANVWLAIFGWVGNYWYTHYFYSVLGAAYTMPAHRVNGVPWCMFFATHFYFCFYHVLSNCALRFIATGYAPGPRRAALRAAAVLAMAYFTAFAETLTISGFPYYTFADRGRAYTVGSAFYGLYFVVSFPAFLLVDEAPAGAVGAQTHSLARAAVEALAAAMAVLQLLDFVRLALGIPLVIRSAPG</sequence>
<protein>
    <recommendedName>
        <fullName evidence="4">Cycloeucalenol cycloisomerase</fullName>
    </recommendedName>
</protein>
<dbReference type="PANTHER" id="PTHR35136:SF1">
    <property type="entry name" value="CYCLOEUCALENOL CYCLOISOMERASE"/>
    <property type="match status" value="1"/>
</dbReference>
<keyword evidence="1" id="KW-0472">Membrane</keyword>
<accession>A0A8J2SIY9</accession>
<feature type="transmembrane region" description="Helical" evidence="1">
    <location>
        <begin position="192"/>
        <end position="215"/>
    </location>
</feature>
<keyword evidence="1" id="KW-0812">Transmembrane</keyword>
<feature type="transmembrane region" description="Helical" evidence="1">
    <location>
        <begin position="227"/>
        <end position="248"/>
    </location>
</feature>
<keyword evidence="3" id="KW-1185">Reference proteome</keyword>
<evidence type="ECO:0000256" key="1">
    <source>
        <dbReference type="SAM" id="Phobius"/>
    </source>
</evidence>